<dbReference type="RefSeq" id="WP_232067442.1">
    <property type="nucleotide sequence ID" value="NZ_CADCSU010000212.1"/>
</dbReference>
<dbReference type="SUPFAM" id="SSF51182">
    <property type="entry name" value="RmlC-like cupins"/>
    <property type="match status" value="1"/>
</dbReference>
<keyword evidence="3" id="KW-1185">Reference proteome</keyword>
<reference evidence="2 3" key="1">
    <citation type="submission" date="2020-02" db="EMBL/GenBank/DDBJ databases">
        <authorList>
            <person name="Criscuolo A."/>
        </authorList>
    </citation>
    <scope>NUCLEOTIDE SEQUENCE [LARGE SCALE GENOMIC DNA]</scope>
    <source>
        <strain evidence="2">CIP105534</strain>
    </source>
</reference>
<sequence length="141" mass="16490">MEPKLIVGNCHLDERGMLLYNNEFDVSSVKRIYVIENNDTKFVRGWQGHQVEQRWFSVIKGTFKIQLIEIDNWENPSKKLQVHSFTIDADKLNVLHAPKGYVSSIQSLQNGSKLLVMADHFLGEIKDEFRFDIDYFKNVDK</sequence>
<evidence type="ECO:0000313" key="3">
    <source>
        <dbReference type="Proteomes" id="UP000479938"/>
    </source>
</evidence>
<dbReference type="InterPro" id="IPR008894">
    <property type="entry name" value="QdtA_cupin_dom"/>
</dbReference>
<dbReference type="Pfam" id="PF05523">
    <property type="entry name" value="FdtA"/>
    <property type="match status" value="1"/>
</dbReference>
<evidence type="ECO:0000313" key="2">
    <source>
        <dbReference type="EMBL" id="CAA9203658.1"/>
    </source>
</evidence>
<name>A0A6J4GZC9_9FLAO</name>
<dbReference type="EMBL" id="CADCSU010000212">
    <property type="protein sequence ID" value="CAA9203658.1"/>
    <property type="molecule type" value="Genomic_DNA"/>
</dbReference>
<organism evidence="2 3">
    <name type="scientific">Flavobacterium bizetiae</name>
    <dbReference type="NCBI Taxonomy" id="2704140"/>
    <lineage>
        <taxon>Bacteria</taxon>
        <taxon>Pseudomonadati</taxon>
        <taxon>Bacteroidota</taxon>
        <taxon>Flavobacteriia</taxon>
        <taxon>Flavobacteriales</taxon>
        <taxon>Flavobacteriaceae</taxon>
        <taxon>Flavobacterium</taxon>
    </lineage>
</organism>
<feature type="domain" description="Sugar 3,4-ketoisomerase QdtA cupin" evidence="1">
    <location>
        <begin position="13"/>
        <end position="124"/>
    </location>
</feature>
<dbReference type="Gene3D" id="2.60.120.10">
    <property type="entry name" value="Jelly Rolls"/>
    <property type="match status" value="1"/>
</dbReference>
<dbReference type="InterPro" id="IPR011051">
    <property type="entry name" value="RmlC_Cupin_sf"/>
</dbReference>
<proteinExistence type="predicted"/>
<accession>A0A6J4GZC9</accession>
<protein>
    <recommendedName>
        <fullName evidence="1">Sugar 3,4-ketoisomerase QdtA cupin domain-containing protein</fullName>
    </recommendedName>
</protein>
<dbReference type="AlphaFoldDB" id="A0A6J4GZC9"/>
<evidence type="ECO:0000259" key="1">
    <source>
        <dbReference type="Pfam" id="PF05523"/>
    </source>
</evidence>
<dbReference type="Proteomes" id="UP000479938">
    <property type="component" value="Unassembled WGS sequence"/>
</dbReference>
<gene>
    <name evidence="2" type="ORF">FLA105534_04838</name>
</gene>
<dbReference type="InterPro" id="IPR014710">
    <property type="entry name" value="RmlC-like_jellyroll"/>
</dbReference>